<reference evidence="2" key="1">
    <citation type="submission" date="2021-01" db="EMBL/GenBank/DDBJ databases">
        <authorList>
            <person name="Corre E."/>
            <person name="Pelletier E."/>
            <person name="Niang G."/>
            <person name="Scheremetjew M."/>
            <person name="Finn R."/>
            <person name="Kale V."/>
            <person name="Holt S."/>
            <person name="Cochrane G."/>
            <person name="Meng A."/>
            <person name="Brown T."/>
            <person name="Cohen L."/>
        </authorList>
    </citation>
    <scope>NUCLEOTIDE SEQUENCE</scope>
    <source>
        <strain evidence="2">CCMP3346</strain>
    </source>
</reference>
<sequence length="323" mass="36946">MTWTGMVHHWCIVARENCLTTMRLLHVIVAIGFLVLGAADASFIPRHLAIEFLVRRSPRHVTARRTWHDDQEPPWYLVDSEARYFLAALEMAGFTTEAVADAHPPMIVYSGGASFSWSRLKERHPGHLIRTSPGDEDEMTSLVAHKGFDMRTIKDDWNSGRLQEQIELMMLMKKKMRGWAYNTERGGGQWEYENMDIQAACFITGGPEVFNFPWGEEALNITWGEEAFDITLGEEAFKRWIGNKTGDEAMNEALQYLSDMDVSVFYYSSPLSPPNPRMNLAEAVGDVEKEVDEYKRERREYEQRLAEKREGGAVSVIGERDGE</sequence>
<evidence type="ECO:0000313" key="2">
    <source>
        <dbReference type="EMBL" id="CAD9056598.1"/>
    </source>
</evidence>
<keyword evidence="1" id="KW-0175">Coiled coil</keyword>
<feature type="coiled-coil region" evidence="1">
    <location>
        <begin position="277"/>
        <end position="311"/>
    </location>
</feature>
<proteinExistence type="predicted"/>
<dbReference type="EMBL" id="HBGB01020204">
    <property type="protein sequence ID" value="CAD9056598.1"/>
    <property type="molecule type" value="Transcribed_RNA"/>
</dbReference>
<organism evidence="2">
    <name type="scientific">Vitrella brassicaformis</name>
    <dbReference type="NCBI Taxonomy" id="1169539"/>
    <lineage>
        <taxon>Eukaryota</taxon>
        <taxon>Sar</taxon>
        <taxon>Alveolata</taxon>
        <taxon>Colpodellida</taxon>
        <taxon>Vitrellaceae</taxon>
        <taxon>Vitrella</taxon>
    </lineage>
</organism>
<name>A0A7S1JWI5_9ALVE</name>
<gene>
    <name evidence="2" type="ORF">VBRA1451_LOCUS11664</name>
</gene>
<protein>
    <submittedName>
        <fullName evidence="2">Uncharacterized protein</fullName>
    </submittedName>
</protein>
<dbReference type="AlphaFoldDB" id="A0A7S1JWI5"/>
<accession>A0A7S1JWI5</accession>
<evidence type="ECO:0000256" key="1">
    <source>
        <dbReference type="SAM" id="Coils"/>
    </source>
</evidence>